<dbReference type="EMBL" id="JAAGAX010000008">
    <property type="protein sequence ID" value="KAF2305140.1"/>
    <property type="molecule type" value="Genomic_DNA"/>
</dbReference>
<evidence type="ECO:0000256" key="1">
    <source>
        <dbReference type="ARBA" id="ARBA00023054"/>
    </source>
</evidence>
<feature type="compositionally biased region" description="Basic and acidic residues" evidence="2">
    <location>
        <begin position="28"/>
        <end position="46"/>
    </location>
</feature>
<keyword evidence="1" id="KW-0175">Coiled coil</keyword>
<protein>
    <recommendedName>
        <fullName evidence="5">FH2 domain-containing protein</fullName>
    </recommendedName>
</protein>
<feature type="compositionally biased region" description="Low complexity" evidence="2">
    <location>
        <begin position="492"/>
        <end position="510"/>
    </location>
</feature>
<feature type="compositionally biased region" description="Pro residues" evidence="2">
    <location>
        <begin position="417"/>
        <end position="427"/>
    </location>
</feature>
<sequence length="804" mass="86146">METEIRSSSVETNNDAAKKLPSNCDSTIVKKKESSGRKVPGKEVRPRVLSGSPGNNKTSMLSKSKKLSLPSRPIVQKSKLERPSRFELVSRTMKDLHKFHPDSISRSELSEIKGASIDKVLVYYCEVLRSIGDSWTKNQEWMDKVTSDKFSNIEKLNSEKLVEMALAILNSVINVAKEKFDMMDEDDEQNKDSLPASAFGKVVMGTYSESNTSCCASPVTPTSVLPPRFMGSPSSDEFANISCSSPLLRSLRVQAVGKLNPIDIKRLSFYIPPNMGAQGYSNWNLKNNEETMEEIEAESKSSNQRSNVDDENFEMEASSYSEVTKVAKVDDARKCCAENGSPEIETVGTTETSEELMTPAPPPTPQLIPPISHANVGESLPPPMLQPNVVAPPLPPPPPPPPPPIVLQPNVKAQLPPSTPPVPPPMLQPNKASVGAPLPPPPPMSQPNIAAAAAAAAAGAAKVMPSPPPPPPMTSGTVTAAMPLSPPPPPKTSGTATAAAPPLPPLMTSSKGSKPLRSPPPIAQANGAAPPPPPHIAQAIGAAPPPPPPMARANGAAPPPPPPGAARSLRPKKAQTKLRRSSQMGNLYRILKGKVEGGNPNTKSANGRKGSAPSSNSGKQGMADALAEMTKRSAYFQQIEEDVQMYAKSITELKPAISTFKNKDMTELIKFHQQVESVLENLTDETQVLAKFEGFPQKKLEALRIAAALYTKLNGIYLNFKIGISSLPWATVGQTEHQGINGGCFLQLHGTGTPGRKKANSKMLWSAFQFAFRVYSFAGGHDDRADKLTRELAHVIDAIPSTVN</sequence>
<dbReference type="PANTHER" id="PTHR31342">
    <property type="entry name" value="PROTEIN CHUP1, CHLOROPLASTIC"/>
    <property type="match status" value="1"/>
</dbReference>
<evidence type="ECO:0000256" key="2">
    <source>
        <dbReference type="SAM" id="MobiDB-lite"/>
    </source>
</evidence>
<feature type="compositionally biased region" description="Polar residues" evidence="2">
    <location>
        <begin position="1"/>
        <end position="15"/>
    </location>
</feature>
<dbReference type="Proteomes" id="UP000467840">
    <property type="component" value="Chromosome 9"/>
</dbReference>
<dbReference type="AlphaFoldDB" id="A0A6A6LUK8"/>
<feature type="region of interest" description="Disordered" evidence="2">
    <location>
        <begin position="1"/>
        <end position="68"/>
    </location>
</feature>
<evidence type="ECO:0000313" key="3">
    <source>
        <dbReference type="EMBL" id="KAF2305140.1"/>
    </source>
</evidence>
<feature type="compositionally biased region" description="Pro residues" evidence="2">
    <location>
        <begin position="380"/>
        <end position="406"/>
    </location>
</feature>
<accession>A0A6A6LUK8</accession>
<reference evidence="3 4" key="1">
    <citation type="journal article" date="2020" name="Mol. Plant">
        <title>The Chromosome-Based Rubber Tree Genome Provides New Insights into Spurge Genome Evolution and Rubber Biosynthesis.</title>
        <authorList>
            <person name="Liu J."/>
            <person name="Shi C."/>
            <person name="Shi C.C."/>
            <person name="Li W."/>
            <person name="Zhang Q.J."/>
            <person name="Zhang Y."/>
            <person name="Li K."/>
            <person name="Lu H.F."/>
            <person name="Shi C."/>
            <person name="Zhu S.T."/>
            <person name="Xiao Z.Y."/>
            <person name="Nan H."/>
            <person name="Yue Y."/>
            <person name="Zhu X.G."/>
            <person name="Wu Y."/>
            <person name="Hong X.N."/>
            <person name="Fan G.Y."/>
            <person name="Tong Y."/>
            <person name="Zhang D."/>
            <person name="Mao C.L."/>
            <person name="Liu Y.L."/>
            <person name="Hao S.J."/>
            <person name="Liu W.Q."/>
            <person name="Lv M.Q."/>
            <person name="Zhang H.B."/>
            <person name="Liu Y."/>
            <person name="Hu-Tang G.R."/>
            <person name="Wang J.P."/>
            <person name="Wang J.H."/>
            <person name="Sun Y.H."/>
            <person name="Ni S.B."/>
            <person name="Chen W.B."/>
            <person name="Zhang X.C."/>
            <person name="Jiao Y.N."/>
            <person name="Eichler E.E."/>
            <person name="Li G.H."/>
            <person name="Liu X."/>
            <person name="Gao L.Z."/>
        </authorList>
    </citation>
    <scope>NUCLEOTIDE SEQUENCE [LARGE SCALE GENOMIC DNA]</scope>
    <source>
        <strain evidence="4">cv. GT1</strain>
        <tissue evidence="3">Leaf</tissue>
    </source>
</reference>
<evidence type="ECO:0008006" key="5">
    <source>
        <dbReference type="Google" id="ProtNLM"/>
    </source>
</evidence>
<comment type="caution">
    <text evidence="3">The sequence shown here is derived from an EMBL/GenBank/DDBJ whole genome shotgun (WGS) entry which is preliminary data.</text>
</comment>
<keyword evidence="4" id="KW-1185">Reference proteome</keyword>
<feature type="compositionally biased region" description="Pro residues" evidence="2">
    <location>
        <begin position="359"/>
        <end position="368"/>
    </location>
</feature>
<feature type="compositionally biased region" description="Low complexity" evidence="2">
    <location>
        <begin position="450"/>
        <end position="461"/>
    </location>
</feature>
<evidence type="ECO:0000313" key="4">
    <source>
        <dbReference type="Proteomes" id="UP000467840"/>
    </source>
</evidence>
<name>A0A6A6LUK8_HEVBR</name>
<gene>
    <name evidence="3" type="ORF">GH714_002024</name>
</gene>
<feature type="region of interest" description="Disordered" evidence="2">
    <location>
        <begin position="340"/>
        <end position="621"/>
    </location>
</feature>
<dbReference type="PANTHER" id="PTHR31342:SF16">
    <property type="entry name" value="TALIN_MIDDLE DOMAIN-CONTAINING PROTEIN"/>
    <property type="match status" value="1"/>
</dbReference>
<organism evidence="3 4">
    <name type="scientific">Hevea brasiliensis</name>
    <name type="common">Para rubber tree</name>
    <name type="synonym">Siphonia brasiliensis</name>
    <dbReference type="NCBI Taxonomy" id="3981"/>
    <lineage>
        <taxon>Eukaryota</taxon>
        <taxon>Viridiplantae</taxon>
        <taxon>Streptophyta</taxon>
        <taxon>Embryophyta</taxon>
        <taxon>Tracheophyta</taxon>
        <taxon>Spermatophyta</taxon>
        <taxon>Magnoliopsida</taxon>
        <taxon>eudicotyledons</taxon>
        <taxon>Gunneridae</taxon>
        <taxon>Pentapetalae</taxon>
        <taxon>rosids</taxon>
        <taxon>fabids</taxon>
        <taxon>Malpighiales</taxon>
        <taxon>Euphorbiaceae</taxon>
        <taxon>Crotonoideae</taxon>
        <taxon>Micrandreae</taxon>
        <taxon>Hevea</taxon>
    </lineage>
</organism>
<proteinExistence type="predicted"/>
<feature type="compositionally biased region" description="Basic residues" evidence="2">
    <location>
        <begin position="569"/>
        <end position="580"/>
    </location>
</feature>
<dbReference type="InterPro" id="IPR040265">
    <property type="entry name" value="CHUP1/IPGA1-like"/>
</dbReference>